<feature type="transmembrane region" description="Helical" evidence="1">
    <location>
        <begin position="76"/>
        <end position="96"/>
    </location>
</feature>
<keyword evidence="1" id="KW-0472">Membrane</keyword>
<dbReference type="EMBL" id="QYRT01000004">
    <property type="protein sequence ID" value="TIH40166.1"/>
    <property type="molecule type" value="Genomic_DNA"/>
</dbReference>
<feature type="transmembrane region" description="Helical" evidence="1">
    <location>
        <begin position="21"/>
        <end position="42"/>
    </location>
</feature>
<keyword evidence="1" id="KW-0812">Transmembrane</keyword>
<evidence type="ECO:0000256" key="1">
    <source>
        <dbReference type="SAM" id="Phobius"/>
    </source>
</evidence>
<sequence length="174" mass="17940">MEIVQVAITSSAARTFRSFSARVLAILAIAAALMGLFALHAMTDHDTMTSGSMSAGISHADPAGAMTDPAPITTHLPAGAVVPVAAAAAALALPLFQEMSMANMQGCPGCAMQCAIYAMNCVILIVLSLLVLFGRFPMTGSAGRLAVPVLLHVLHAARRCVLRPSLIALSISRT</sequence>
<keyword evidence="3" id="KW-1185">Reference proteome</keyword>
<dbReference type="Proteomes" id="UP000306192">
    <property type="component" value="Unassembled WGS sequence"/>
</dbReference>
<comment type="caution">
    <text evidence="2">The sequence shown here is derived from an EMBL/GenBank/DDBJ whole genome shotgun (WGS) entry which is preliminary data.</text>
</comment>
<dbReference type="OrthoDB" id="5126447at2"/>
<gene>
    <name evidence="2" type="ORF">D4765_03330</name>
</gene>
<organism evidence="2 3">
    <name type="scientific">Subtercola vilae</name>
    <dbReference type="NCBI Taxonomy" id="2056433"/>
    <lineage>
        <taxon>Bacteria</taxon>
        <taxon>Bacillati</taxon>
        <taxon>Actinomycetota</taxon>
        <taxon>Actinomycetes</taxon>
        <taxon>Micrococcales</taxon>
        <taxon>Microbacteriaceae</taxon>
        <taxon>Subtercola</taxon>
    </lineage>
</organism>
<feature type="transmembrane region" description="Helical" evidence="1">
    <location>
        <begin position="117"/>
        <end position="136"/>
    </location>
</feature>
<evidence type="ECO:0000313" key="3">
    <source>
        <dbReference type="Proteomes" id="UP000306192"/>
    </source>
</evidence>
<proteinExistence type="predicted"/>
<evidence type="ECO:0000313" key="2">
    <source>
        <dbReference type="EMBL" id="TIH40166.1"/>
    </source>
</evidence>
<protein>
    <submittedName>
        <fullName evidence="2">Uncharacterized protein</fullName>
    </submittedName>
</protein>
<dbReference type="RefSeq" id="WP_136640802.1">
    <property type="nucleotide sequence ID" value="NZ_QYRT01000004.1"/>
</dbReference>
<reference evidence="2 3" key="1">
    <citation type="journal article" date="2019" name="Microorganisms">
        <title>Systematic Affiliation and Genome Analysis of Subtercola vilae DB165(T) with Particular Emphasis on Cold Adaptation of an Isolate from a High-Altitude Cold Volcano Lake.</title>
        <authorList>
            <person name="Villalobos A.S."/>
            <person name="Wiese J."/>
            <person name="Imhoff J.F."/>
            <person name="Dorador C."/>
            <person name="Keller A."/>
            <person name="Hentschel U."/>
        </authorList>
    </citation>
    <scope>NUCLEOTIDE SEQUENCE [LARGE SCALE GENOMIC DNA]</scope>
    <source>
        <strain evidence="2 3">DB165</strain>
    </source>
</reference>
<dbReference type="AlphaFoldDB" id="A0A4T2CBV7"/>
<accession>A0A4T2CBV7</accession>
<keyword evidence="1" id="KW-1133">Transmembrane helix</keyword>
<name>A0A4T2CBV7_9MICO</name>